<feature type="transmembrane region" description="Helical" evidence="1">
    <location>
        <begin position="293"/>
        <end position="314"/>
    </location>
</feature>
<feature type="transmembrane region" description="Helical" evidence="1">
    <location>
        <begin position="204"/>
        <end position="226"/>
    </location>
</feature>
<keyword evidence="2" id="KW-0732">Signal</keyword>
<evidence type="ECO:0000313" key="4">
    <source>
        <dbReference type="EMBL" id="CAK9114979.1"/>
    </source>
</evidence>
<evidence type="ECO:0000256" key="2">
    <source>
        <dbReference type="SAM" id="SignalP"/>
    </source>
</evidence>
<feature type="chain" id="PRO_5045029608" evidence="2">
    <location>
        <begin position="17"/>
        <end position="482"/>
    </location>
</feature>
<evidence type="ECO:0000256" key="1">
    <source>
        <dbReference type="SAM" id="Phobius"/>
    </source>
</evidence>
<evidence type="ECO:0000313" key="5">
    <source>
        <dbReference type="Proteomes" id="UP001642484"/>
    </source>
</evidence>
<dbReference type="EMBL" id="CAXAMN010028051">
    <property type="protein sequence ID" value="CAK9114922.1"/>
    <property type="molecule type" value="Genomic_DNA"/>
</dbReference>
<keyword evidence="1" id="KW-0472">Membrane</keyword>
<feature type="signal peptide" evidence="2">
    <location>
        <begin position="1"/>
        <end position="16"/>
    </location>
</feature>
<dbReference type="EMBL" id="CAXAMN010028062">
    <property type="protein sequence ID" value="CAK9114979.1"/>
    <property type="molecule type" value="Genomic_DNA"/>
</dbReference>
<feature type="transmembrane region" description="Helical" evidence="1">
    <location>
        <begin position="178"/>
        <end position="197"/>
    </location>
</feature>
<feature type="transmembrane region" description="Helical" evidence="1">
    <location>
        <begin position="334"/>
        <end position="353"/>
    </location>
</feature>
<protein>
    <submittedName>
        <fullName evidence="4">Uncharacterized protein</fullName>
    </submittedName>
</protein>
<name>A0ABP0SS61_9DINO</name>
<comment type="caution">
    <text evidence="4">The sequence shown here is derived from an EMBL/GenBank/DDBJ whole genome shotgun (WGS) entry which is preliminary data.</text>
</comment>
<gene>
    <name evidence="3" type="ORF">CCMP2556_LOCUS53136</name>
    <name evidence="4" type="ORF">CCMP2556_LOCUS53158</name>
</gene>
<accession>A0ABP0SS61</accession>
<proteinExistence type="predicted"/>
<organism evidence="4 5">
    <name type="scientific">Durusdinium trenchii</name>
    <dbReference type="NCBI Taxonomy" id="1381693"/>
    <lineage>
        <taxon>Eukaryota</taxon>
        <taxon>Sar</taxon>
        <taxon>Alveolata</taxon>
        <taxon>Dinophyceae</taxon>
        <taxon>Suessiales</taxon>
        <taxon>Symbiodiniaceae</taxon>
        <taxon>Durusdinium</taxon>
    </lineage>
</organism>
<sequence>MIFLFLSLSLAALMYGACLDKKVAREMELLAAHAAEPIDEPETSEVSFCFKIKRFARKWCTLDACALGGMRLRMQKSLARLPYDAVNGSAELLHGYRTGMDTQSLRIVLVKKMQQSGLAIDHDHTTNNLEVGQVNDAPDGTGRTTKHVVKDMAGKWGMESHGISALETMLAQPLHRRVWWLMPAFLPWISCFSFNLLRSHAVRVSLLVIKVLTGSATAALFYSDFMQDEARCRPPRDDLDKVMRDMYIGIFGAITGDAVIMVLSMVGRRAVDEQSWSLTKRLRELSAWRLQDVAFWFFWTLYSSGCVLYLLLFVSNMDARNWLVSNVWSLCQDLLLKPLAMSVALNIIAGLALRSDRVQLAVKTSWLLKGIATPMTEQEMDELKKTFKKLEANQETTSTGDEDAFSVLDVIKMGQQQGVVDLDKALEQAHTEQLQEAPMPATPSKSWIGSILSAFSCCSGSGTKTKPDSGIQVVGKRLMDTE</sequence>
<dbReference type="Proteomes" id="UP001642484">
    <property type="component" value="Unassembled WGS sequence"/>
</dbReference>
<evidence type="ECO:0000313" key="3">
    <source>
        <dbReference type="EMBL" id="CAK9114922.1"/>
    </source>
</evidence>
<keyword evidence="1" id="KW-0812">Transmembrane</keyword>
<keyword evidence="5" id="KW-1185">Reference proteome</keyword>
<reference evidence="4 5" key="1">
    <citation type="submission" date="2024-02" db="EMBL/GenBank/DDBJ databases">
        <authorList>
            <person name="Chen Y."/>
            <person name="Shah S."/>
            <person name="Dougan E. K."/>
            <person name="Thang M."/>
            <person name="Chan C."/>
        </authorList>
    </citation>
    <scope>NUCLEOTIDE SEQUENCE [LARGE SCALE GENOMIC DNA]</scope>
</reference>
<feature type="transmembrane region" description="Helical" evidence="1">
    <location>
        <begin position="246"/>
        <end position="266"/>
    </location>
</feature>
<keyword evidence="1" id="KW-1133">Transmembrane helix</keyword>